<evidence type="ECO:0000313" key="10">
    <source>
        <dbReference type="EMBL" id="MBN0987652.1"/>
    </source>
</evidence>
<gene>
    <name evidence="10" type="ORF">JW498_09780</name>
</gene>
<evidence type="ECO:0000256" key="6">
    <source>
        <dbReference type="ARBA" id="ARBA00022800"/>
    </source>
</evidence>
<evidence type="ECO:0000256" key="1">
    <source>
        <dbReference type="ARBA" id="ARBA00001936"/>
    </source>
</evidence>
<comment type="catalytic activity">
    <reaction evidence="9">
        <text>a 3'-end 3'-phospho-ribonucleotide-RNA + a 5'-end dephospho-ribonucleoside-RNA + GTP = a ribonucleotidyl-ribonucleotide-RNA + GMP + diphosphate</text>
        <dbReference type="Rhea" id="RHEA:68076"/>
        <dbReference type="Rhea" id="RHEA-COMP:10463"/>
        <dbReference type="Rhea" id="RHEA-COMP:13936"/>
        <dbReference type="Rhea" id="RHEA-COMP:17355"/>
        <dbReference type="ChEBI" id="CHEBI:33019"/>
        <dbReference type="ChEBI" id="CHEBI:37565"/>
        <dbReference type="ChEBI" id="CHEBI:58115"/>
        <dbReference type="ChEBI" id="CHEBI:83062"/>
        <dbReference type="ChEBI" id="CHEBI:138284"/>
        <dbReference type="ChEBI" id="CHEBI:173118"/>
        <dbReference type="EC" id="6.5.1.8"/>
    </reaction>
</comment>
<keyword evidence="6" id="KW-0692">RNA repair</keyword>
<keyword evidence="11" id="KW-1185">Reference proteome</keyword>
<dbReference type="RefSeq" id="WP_205213510.1">
    <property type="nucleotide sequence ID" value="NZ_JAFFZP010000012.1"/>
</dbReference>
<dbReference type="Proteomes" id="UP000760472">
    <property type="component" value="Unassembled WGS sequence"/>
</dbReference>
<keyword evidence="4" id="KW-0479">Metal-binding</keyword>
<name>A0ABS2W8D7_9GAMM</name>
<evidence type="ECO:0000313" key="11">
    <source>
        <dbReference type="Proteomes" id="UP000760472"/>
    </source>
</evidence>
<protein>
    <recommendedName>
        <fullName evidence="2">3'-phosphate/5'-hydroxy nucleic acid ligase</fullName>
        <ecNumber evidence="2">6.5.1.8</ecNumber>
    </recommendedName>
</protein>
<evidence type="ECO:0000256" key="3">
    <source>
        <dbReference type="ARBA" id="ARBA00022598"/>
    </source>
</evidence>
<evidence type="ECO:0000256" key="9">
    <source>
        <dbReference type="ARBA" id="ARBA00047746"/>
    </source>
</evidence>
<evidence type="ECO:0000256" key="7">
    <source>
        <dbReference type="ARBA" id="ARBA00023134"/>
    </source>
</evidence>
<organism evidence="10 11">
    <name type="scientific">Amphritea pacifica</name>
    <dbReference type="NCBI Taxonomy" id="2811233"/>
    <lineage>
        <taxon>Bacteria</taxon>
        <taxon>Pseudomonadati</taxon>
        <taxon>Pseudomonadota</taxon>
        <taxon>Gammaproteobacteria</taxon>
        <taxon>Oceanospirillales</taxon>
        <taxon>Oceanospirillaceae</taxon>
        <taxon>Amphritea</taxon>
    </lineage>
</organism>
<sequence>MGNSVQNITDCVSLIASEKTWIEGLAIEQLIKTSELKGMVQVAGMPDLHPGRGYPVGAVFFSSGKIYPALVGNDIGCGMSLWQTSAKVGNVNIERWVKKLEDVEQSLDDSWLDEIALRKTEKGILRSEYDYALGTIGGGNHFAEFQAVETIYDADEIDRLGIDKKRLLLLVHSGSRGLGQSVLTHHIAQFNHDGLPEDVPEFQHYVAAHDEAVKWAELNREMIAKRFLQAVRESGECVLDINHNLVVEKSINNIKGWLHRKGATPADQGCVVIPGSRGDFSYLVAPLNTLDAGYDKSNLYQNLHSLAHGAGRKWKRGDCQARLSHKYKKDDLLRTALGSRVICGNKELLYDEAPQAYKKCESIIEDLVSAGLIRVIARLRPVLTFKTNGGCSS</sequence>
<dbReference type="SUPFAM" id="SSF103365">
    <property type="entry name" value="Hypothetical protein PH1602"/>
    <property type="match status" value="1"/>
</dbReference>
<evidence type="ECO:0000256" key="8">
    <source>
        <dbReference type="ARBA" id="ARBA00023211"/>
    </source>
</evidence>
<keyword evidence="5" id="KW-0547">Nucleotide-binding</keyword>
<reference evidence="10 11" key="1">
    <citation type="submission" date="2021-02" db="EMBL/GenBank/DDBJ databases">
        <title>A novel species of genus Amphritea isolated from a fishpond in China.</title>
        <authorList>
            <person name="Lu H."/>
        </authorList>
    </citation>
    <scope>NUCLEOTIDE SEQUENCE [LARGE SCALE GENOMIC DNA]</scope>
    <source>
        <strain evidence="10 11">RP18W</strain>
    </source>
</reference>
<dbReference type="Gene3D" id="3.90.1860.10">
    <property type="entry name" value="tRNA-splicing ligase RtcB"/>
    <property type="match status" value="1"/>
</dbReference>
<dbReference type="EC" id="6.5.1.8" evidence="2"/>
<accession>A0ABS2W8D7</accession>
<proteinExistence type="predicted"/>
<dbReference type="NCBIfam" id="NF007153">
    <property type="entry name" value="PRK09588.1"/>
    <property type="match status" value="1"/>
</dbReference>
<evidence type="ECO:0000256" key="5">
    <source>
        <dbReference type="ARBA" id="ARBA00022741"/>
    </source>
</evidence>
<keyword evidence="3 10" id="KW-0436">Ligase</keyword>
<evidence type="ECO:0000256" key="4">
    <source>
        <dbReference type="ARBA" id="ARBA00022723"/>
    </source>
</evidence>
<dbReference type="InterPro" id="IPR017510">
    <property type="entry name" value="RtcB2"/>
</dbReference>
<dbReference type="InterPro" id="IPR036025">
    <property type="entry name" value="RtcB-like_sf"/>
</dbReference>
<dbReference type="EMBL" id="JAFFZP010000012">
    <property type="protein sequence ID" value="MBN0987652.1"/>
    <property type="molecule type" value="Genomic_DNA"/>
</dbReference>
<dbReference type="PANTHER" id="PTHR11118">
    <property type="entry name" value="RNA-SPLICING LIGASE RTCB HOMOLOG"/>
    <property type="match status" value="1"/>
</dbReference>
<dbReference type="NCBIfam" id="TIGR03073">
    <property type="entry name" value="release_rtcB"/>
    <property type="match status" value="1"/>
</dbReference>
<keyword evidence="8" id="KW-0464">Manganese</keyword>
<dbReference type="PANTHER" id="PTHR11118:SF1">
    <property type="entry name" value="RNA-SPLICING LIGASE RTCB HOMOLOG"/>
    <property type="match status" value="1"/>
</dbReference>
<comment type="caution">
    <text evidence="10">The sequence shown here is derived from an EMBL/GenBank/DDBJ whole genome shotgun (WGS) entry which is preliminary data.</text>
</comment>
<dbReference type="InterPro" id="IPR001233">
    <property type="entry name" value="RtcB"/>
</dbReference>
<keyword evidence="7" id="KW-0342">GTP-binding</keyword>
<comment type="cofactor">
    <cofactor evidence="1">
        <name>Mn(2+)</name>
        <dbReference type="ChEBI" id="CHEBI:29035"/>
    </cofactor>
</comment>
<dbReference type="Pfam" id="PF01139">
    <property type="entry name" value="RtcB"/>
    <property type="match status" value="1"/>
</dbReference>
<dbReference type="GO" id="GO:0016874">
    <property type="term" value="F:ligase activity"/>
    <property type="evidence" value="ECO:0007669"/>
    <property type="project" value="UniProtKB-KW"/>
</dbReference>
<evidence type="ECO:0000256" key="2">
    <source>
        <dbReference type="ARBA" id="ARBA00012726"/>
    </source>
</evidence>